<proteinExistence type="inferred from homology"/>
<reference evidence="9 10" key="1">
    <citation type="submission" date="2018-12" db="EMBL/GenBank/DDBJ databases">
        <authorList>
            <person name="Yu L."/>
        </authorList>
    </citation>
    <scope>NUCLEOTIDE SEQUENCE [LARGE SCALE GENOMIC DNA]</scope>
    <source>
        <strain evidence="9 10">HAW-EB2</strain>
    </source>
</reference>
<dbReference type="AlphaFoldDB" id="A0A3S0ILS6"/>
<feature type="active site" description="Proton donor/acceptor" evidence="5">
    <location>
        <position position="80"/>
    </location>
</feature>
<comment type="caution">
    <text evidence="9">The sequence shown here is derived from an EMBL/GenBank/DDBJ whole genome shotgun (WGS) entry which is preliminary data.</text>
</comment>
<dbReference type="FunFam" id="3.40.50.10860:FF:000010">
    <property type="entry name" value="Leucine dehydrogenase"/>
    <property type="match status" value="1"/>
</dbReference>
<accession>A0A3S0ILS6</accession>
<evidence type="ECO:0000256" key="5">
    <source>
        <dbReference type="PIRSR" id="PIRSR000188-1"/>
    </source>
</evidence>
<evidence type="ECO:0000256" key="1">
    <source>
        <dbReference type="ARBA" id="ARBA00003868"/>
    </source>
</evidence>
<dbReference type="RefSeq" id="WP_126521231.1">
    <property type="nucleotide sequence ID" value="NZ_RXNU01000008.1"/>
</dbReference>
<evidence type="ECO:0000256" key="6">
    <source>
        <dbReference type="PIRSR" id="PIRSR000188-2"/>
    </source>
</evidence>
<evidence type="ECO:0000313" key="10">
    <source>
        <dbReference type="Proteomes" id="UP000267448"/>
    </source>
</evidence>
<gene>
    <name evidence="9" type="ORF">EKG38_16005</name>
</gene>
<protein>
    <submittedName>
        <fullName evidence="9">Glu/Leu/Phe/Val dehydrogenase</fullName>
    </submittedName>
</protein>
<name>A0A3S0ILS6_9GAMM</name>
<dbReference type="InterPro" id="IPR046346">
    <property type="entry name" value="Aminoacid_DH-like_N_sf"/>
</dbReference>
<evidence type="ECO:0000256" key="4">
    <source>
        <dbReference type="ARBA" id="ARBA00023027"/>
    </source>
</evidence>
<keyword evidence="10" id="KW-1185">Reference proteome</keyword>
<dbReference type="GO" id="GO:0000166">
    <property type="term" value="F:nucleotide binding"/>
    <property type="evidence" value="ECO:0007669"/>
    <property type="project" value="UniProtKB-KW"/>
</dbReference>
<dbReference type="SUPFAM" id="SSF53223">
    <property type="entry name" value="Aminoacid dehydrogenase-like, N-terminal domain"/>
    <property type="match status" value="1"/>
</dbReference>
<dbReference type="Gene3D" id="3.40.50.10860">
    <property type="entry name" value="Leucine Dehydrogenase, chain A, domain 1"/>
    <property type="match status" value="1"/>
</dbReference>
<dbReference type="GO" id="GO:0006520">
    <property type="term" value="P:amino acid metabolic process"/>
    <property type="evidence" value="ECO:0007669"/>
    <property type="project" value="InterPro"/>
</dbReference>
<dbReference type="CDD" id="cd01075">
    <property type="entry name" value="NAD_bind_Leu_Phe_Val_DH"/>
    <property type="match status" value="1"/>
</dbReference>
<keyword evidence="3 7" id="KW-0560">Oxidoreductase</keyword>
<keyword evidence="6" id="KW-0547">Nucleotide-binding</keyword>
<dbReference type="PIRSF" id="PIRSF000188">
    <property type="entry name" value="Phe_leu_dh"/>
    <property type="match status" value="1"/>
</dbReference>
<dbReference type="PRINTS" id="PR00082">
    <property type="entry name" value="GLFDHDRGNASE"/>
</dbReference>
<dbReference type="OrthoDB" id="9803297at2"/>
<evidence type="ECO:0000259" key="8">
    <source>
        <dbReference type="SMART" id="SM00839"/>
    </source>
</evidence>
<organism evidence="9 10">
    <name type="scientific">Shewanella canadensis</name>
    <dbReference type="NCBI Taxonomy" id="271096"/>
    <lineage>
        <taxon>Bacteria</taxon>
        <taxon>Pseudomonadati</taxon>
        <taxon>Pseudomonadota</taxon>
        <taxon>Gammaproteobacteria</taxon>
        <taxon>Alteromonadales</taxon>
        <taxon>Shewanellaceae</taxon>
        <taxon>Shewanella</taxon>
    </lineage>
</organism>
<dbReference type="PANTHER" id="PTHR42722">
    <property type="entry name" value="LEUCINE DEHYDROGENASE"/>
    <property type="match status" value="1"/>
</dbReference>
<dbReference type="InterPro" id="IPR006095">
    <property type="entry name" value="Glu/Leu/Phe/Val/Trp_DH"/>
</dbReference>
<evidence type="ECO:0000256" key="7">
    <source>
        <dbReference type="RuleBase" id="RU004417"/>
    </source>
</evidence>
<evidence type="ECO:0000256" key="3">
    <source>
        <dbReference type="ARBA" id="ARBA00023002"/>
    </source>
</evidence>
<dbReference type="Pfam" id="PF02812">
    <property type="entry name" value="ELFV_dehydrog_N"/>
    <property type="match status" value="1"/>
</dbReference>
<feature type="domain" description="Glutamate/phenylalanine/leucine/valine/L-tryptophan dehydrogenase C-terminal" evidence="8">
    <location>
        <begin position="141"/>
        <end position="343"/>
    </location>
</feature>
<dbReference type="Proteomes" id="UP000267448">
    <property type="component" value="Unassembled WGS sequence"/>
</dbReference>
<dbReference type="InterPro" id="IPR006097">
    <property type="entry name" value="Glu/Leu/Phe/Val/Trp_DH_dimer"/>
</dbReference>
<keyword evidence="4 6" id="KW-0520">NAD</keyword>
<comment type="similarity">
    <text evidence="2 7">Belongs to the Glu/Leu/Phe/Val dehydrogenases family.</text>
</comment>
<dbReference type="EMBL" id="RXNU01000008">
    <property type="protein sequence ID" value="RTR38065.1"/>
    <property type="molecule type" value="Genomic_DNA"/>
</dbReference>
<evidence type="ECO:0000313" key="9">
    <source>
        <dbReference type="EMBL" id="RTR38065.1"/>
    </source>
</evidence>
<dbReference type="InterPro" id="IPR036291">
    <property type="entry name" value="NAD(P)-bd_dom_sf"/>
</dbReference>
<dbReference type="Pfam" id="PF00208">
    <property type="entry name" value="ELFV_dehydrog"/>
    <property type="match status" value="1"/>
</dbReference>
<feature type="binding site" evidence="6">
    <location>
        <begin position="177"/>
        <end position="182"/>
    </location>
    <ligand>
        <name>NAD(+)</name>
        <dbReference type="ChEBI" id="CHEBI:57540"/>
    </ligand>
</feature>
<dbReference type="PANTHER" id="PTHR42722:SF1">
    <property type="entry name" value="VALINE DEHYDROGENASE"/>
    <property type="match status" value="1"/>
</dbReference>
<dbReference type="InterPro" id="IPR006096">
    <property type="entry name" value="Glu/Leu/Phe/Val/Trp_DH_C"/>
</dbReference>
<sequence length="344" mass="37288">MAVFNHISFDEHEQVVFCQDKESGLKAIIAIHNTKLGPAVGGCRMWNYESDDEALNDVLRLSRGMTYKNALAGLEMGGGKSVIIAEPNTENREALFRAFGRCIHGLGGKYYSAEDVGVSTADIMIAHEETPYMAGLEGKSGDPSPFTALGTYLGIKAAVKHQRGLDSLKGLKISVQGVGHVGYYLCRHLHEEGAELIVTDIHQSSLDKVATEFGATVVAPQDIYKQDVDVYAPCALGATINDVTIPQLKATIVAGCANNQLAEPRHGEKLKELDILYAPDYVINAGGIINVSFEKDYDVTSSTKKVEEIYGTLMRIFTQADEQNRTTGSVADEMARNIIEAAKS</sequence>
<dbReference type="InterPro" id="IPR016211">
    <property type="entry name" value="Glu/Phe/Leu/Val/Trp_DH_bac/arc"/>
</dbReference>
<comment type="function">
    <text evidence="1">Catalyzes the reversible oxidative deamination of glutamate to alpha-ketoglutarate and ammonia.</text>
</comment>
<dbReference type="GO" id="GO:0016639">
    <property type="term" value="F:oxidoreductase activity, acting on the CH-NH2 group of donors, NAD or NADP as acceptor"/>
    <property type="evidence" value="ECO:0007669"/>
    <property type="project" value="InterPro"/>
</dbReference>
<dbReference type="Gene3D" id="3.40.50.720">
    <property type="entry name" value="NAD(P)-binding Rossmann-like Domain"/>
    <property type="match status" value="1"/>
</dbReference>
<dbReference type="SUPFAM" id="SSF51735">
    <property type="entry name" value="NAD(P)-binding Rossmann-fold domains"/>
    <property type="match status" value="1"/>
</dbReference>
<dbReference type="SMART" id="SM00839">
    <property type="entry name" value="ELFV_dehydrog"/>
    <property type="match status" value="1"/>
</dbReference>
<evidence type="ECO:0000256" key="2">
    <source>
        <dbReference type="ARBA" id="ARBA00006382"/>
    </source>
</evidence>